<dbReference type="SMART" id="SM00893">
    <property type="entry name" value="ETF"/>
    <property type="match status" value="1"/>
</dbReference>
<dbReference type="InterPro" id="IPR014729">
    <property type="entry name" value="Rossmann-like_a/b/a_fold"/>
</dbReference>
<dbReference type="GO" id="GO:0009055">
    <property type="term" value="F:electron transfer activity"/>
    <property type="evidence" value="ECO:0007669"/>
    <property type="project" value="InterPro"/>
</dbReference>
<name>A0A1B2I2R9_9BACT</name>
<dbReference type="EMBL" id="CP016757">
    <property type="protein sequence ID" value="ANZ44264.1"/>
    <property type="molecule type" value="Genomic_DNA"/>
</dbReference>
<dbReference type="AlphaFoldDB" id="A0A1B2I2R9"/>
<sequence>MQIAVLVKQVPAVDTVKIDETTGTMIRDGVEAELNPLDLHAVEAAVRIKESRPGVEITAVTMGPAAAQKAVKYAIAMGCDRGLLLSDRKFGGADTLATARTLSRALLKAGPFDLLFAGERATDGETGQVGPACAELMGISVLSYVSAIEEISDEKIRVVRAVEGGHETVESPLPAMVIPVKEMNIPRLCTLGGKLRAKAAEVPLETAEALSMDAAETGLTGSATQVVNVTYPKVTRQGRKIIAADGIGTAIEEIMNLLEEKNCLEETGGDTK</sequence>
<dbReference type="PANTHER" id="PTHR21294">
    <property type="entry name" value="ELECTRON TRANSFER FLAVOPROTEIN BETA-SUBUNIT"/>
    <property type="match status" value="1"/>
</dbReference>
<gene>
    <name evidence="1" type="ORF">BED41_03655</name>
</gene>
<dbReference type="InterPro" id="IPR033948">
    <property type="entry name" value="ETF_beta_N"/>
</dbReference>
<dbReference type="RefSeq" id="WP_066743220.1">
    <property type="nucleotide sequence ID" value="NZ_CALCLR010000031.1"/>
</dbReference>
<keyword evidence="2" id="KW-1185">Reference proteome</keyword>
<protein>
    <submittedName>
        <fullName evidence="1">Electron transfer flavoprotein subunit beta</fullName>
    </submittedName>
</protein>
<evidence type="ECO:0000313" key="2">
    <source>
        <dbReference type="Proteomes" id="UP000093044"/>
    </source>
</evidence>
<dbReference type="Proteomes" id="UP000093044">
    <property type="component" value="Chromosome"/>
</dbReference>
<dbReference type="InterPro" id="IPR014730">
    <property type="entry name" value="ETF_a/b_N"/>
</dbReference>
<evidence type="ECO:0000313" key="1">
    <source>
        <dbReference type="EMBL" id="ANZ44264.1"/>
    </source>
</evidence>
<dbReference type="GeneID" id="83056948"/>
<dbReference type="OrthoDB" id="9804960at2"/>
<dbReference type="PANTHER" id="PTHR21294:SF17">
    <property type="entry name" value="PROTEIN FIXA"/>
    <property type="match status" value="1"/>
</dbReference>
<dbReference type="Gene3D" id="3.40.50.620">
    <property type="entry name" value="HUPs"/>
    <property type="match status" value="1"/>
</dbReference>
<dbReference type="STRING" id="1197717.BED41_03655"/>
<reference evidence="1" key="1">
    <citation type="submission" date="2016-08" db="EMBL/GenBank/DDBJ databases">
        <title>Complete genome of Cloacibacillus porcorum.</title>
        <authorList>
            <person name="Looft T."/>
            <person name="Bayles D.O."/>
            <person name="Alt D.P."/>
        </authorList>
    </citation>
    <scope>NUCLEOTIDE SEQUENCE [LARGE SCALE GENOMIC DNA]</scope>
    <source>
        <strain evidence="1">CL-84</strain>
    </source>
</reference>
<dbReference type="PIRSF" id="PIRSF000090">
    <property type="entry name" value="Beta-ETF"/>
    <property type="match status" value="1"/>
</dbReference>
<dbReference type="Pfam" id="PF01012">
    <property type="entry name" value="ETF"/>
    <property type="match status" value="1"/>
</dbReference>
<accession>A0A1B2I2R9</accession>
<proteinExistence type="predicted"/>
<organism evidence="1 2">
    <name type="scientific">Cloacibacillus porcorum</name>
    <dbReference type="NCBI Taxonomy" id="1197717"/>
    <lineage>
        <taxon>Bacteria</taxon>
        <taxon>Thermotogati</taxon>
        <taxon>Synergistota</taxon>
        <taxon>Synergistia</taxon>
        <taxon>Synergistales</taxon>
        <taxon>Synergistaceae</taxon>
        <taxon>Cloacibacillus</taxon>
    </lineage>
</organism>
<dbReference type="SUPFAM" id="SSF52402">
    <property type="entry name" value="Adenine nucleotide alpha hydrolases-like"/>
    <property type="match status" value="1"/>
</dbReference>
<dbReference type="CDD" id="cd01714">
    <property type="entry name" value="ETF_beta"/>
    <property type="match status" value="1"/>
</dbReference>
<dbReference type="KEGG" id="cpor:BED41_03655"/>
<dbReference type="InterPro" id="IPR012255">
    <property type="entry name" value="ETF_b"/>
</dbReference>